<dbReference type="InterPro" id="IPR004033">
    <property type="entry name" value="UbiE/COQ5_MeTrFase"/>
</dbReference>
<comment type="caution">
    <text evidence="6">Lacks conserved residue(s) required for the propagation of feature annotation.</text>
</comment>
<keyword evidence="8" id="KW-1185">Reference proteome</keyword>
<keyword evidence="3 6" id="KW-0808">Transferase</keyword>
<evidence type="ECO:0000256" key="2">
    <source>
        <dbReference type="ARBA" id="ARBA00022603"/>
    </source>
</evidence>
<dbReference type="Pfam" id="PF01209">
    <property type="entry name" value="Ubie_methyltran"/>
    <property type="match status" value="1"/>
</dbReference>
<evidence type="ECO:0000256" key="3">
    <source>
        <dbReference type="ARBA" id="ARBA00022679"/>
    </source>
</evidence>
<comment type="similarity">
    <text evidence="6">Belongs to the class I-like SAM-binding methyltransferase superfamily. MenG/UbiE family.</text>
</comment>
<dbReference type="PANTHER" id="PTHR43591:SF24">
    <property type="entry name" value="2-METHOXY-6-POLYPRENYL-1,4-BENZOQUINOL METHYLASE, MITOCHONDRIAL"/>
    <property type="match status" value="1"/>
</dbReference>
<evidence type="ECO:0000256" key="5">
    <source>
        <dbReference type="ARBA" id="ARBA00022691"/>
    </source>
</evidence>
<feature type="binding site" evidence="6">
    <location>
        <position position="100"/>
    </location>
    <ligand>
        <name>S-adenosyl-L-methionine</name>
        <dbReference type="ChEBI" id="CHEBI:59789"/>
    </ligand>
</feature>
<name>A0A7Y3RKQ7_9PROT</name>
<dbReference type="CDD" id="cd02440">
    <property type="entry name" value="AdoMet_MTases"/>
    <property type="match status" value="1"/>
</dbReference>
<dbReference type="EC" id="2.1.1.163" evidence="6"/>
<dbReference type="PROSITE" id="PS01183">
    <property type="entry name" value="UBIE_1"/>
    <property type="match status" value="1"/>
</dbReference>
<dbReference type="GO" id="GO:0008425">
    <property type="term" value="F:2-methoxy-6-polyprenyl-1,4-benzoquinol methyltransferase activity"/>
    <property type="evidence" value="ECO:0007669"/>
    <property type="project" value="UniProtKB-UniRule"/>
</dbReference>
<dbReference type="InterPro" id="IPR029063">
    <property type="entry name" value="SAM-dependent_MTases_sf"/>
</dbReference>
<keyword evidence="4 6" id="KW-0831">Ubiquinone biosynthesis</keyword>
<evidence type="ECO:0000256" key="1">
    <source>
        <dbReference type="ARBA" id="ARBA00022428"/>
    </source>
</evidence>
<comment type="catalytic activity">
    <reaction evidence="6">
        <text>a 2-methoxy-6-(all-trans-polyprenyl)benzene-1,4-diol + S-adenosyl-L-methionine = a 5-methoxy-2-methyl-3-(all-trans-polyprenyl)benzene-1,4-diol + S-adenosyl-L-homocysteine + H(+)</text>
        <dbReference type="Rhea" id="RHEA:28286"/>
        <dbReference type="Rhea" id="RHEA-COMP:10858"/>
        <dbReference type="Rhea" id="RHEA-COMP:10859"/>
        <dbReference type="ChEBI" id="CHEBI:15378"/>
        <dbReference type="ChEBI" id="CHEBI:57856"/>
        <dbReference type="ChEBI" id="CHEBI:59789"/>
        <dbReference type="ChEBI" id="CHEBI:84166"/>
        <dbReference type="ChEBI" id="CHEBI:84167"/>
        <dbReference type="EC" id="2.1.1.201"/>
    </reaction>
</comment>
<dbReference type="RefSeq" id="WP_173197601.1">
    <property type="nucleotide sequence ID" value="NZ_JABFCX010000002.1"/>
</dbReference>
<protein>
    <recommendedName>
        <fullName evidence="6">Ubiquinone/menaquinone biosynthesis C-methyltransferase UbiE</fullName>
        <ecNumber evidence="6">2.1.1.163</ecNumber>
        <ecNumber evidence="6">2.1.1.201</ecNumber>
    </recommendedName>
    <alternativeName>
        <fullName evidence="6">2-methoxy-6-polyprenyl-1,4-benzoquinol methylase</fullName>
    </alternativeName>
    <alternativeName>
        <fullName evidence="6">Demethylmenaquinone methyltransferase</fullName>
    </alternativeName>
</protein>
<organism evidence="7 8">
    <name type="scientific">Parvularcula mediterranea</name>
    <dbReference type="NCBI Taxonomy" id="2732508"/>
    <lineage>
        <taxon>Bacteria</taxon>
        <taxon>Pseudomonadati</taxon>
        <taxon>Pseudomonadota</taxon>
        <taxon>Alphaproteobacteria</taxon>
        <taxon>Parvularculales</taxon>
        <taxon>Parvularculaceae</taxon>
        <taxon>Parvularcula</taxon>
    </lineage>
</organism>
<dbReference type="Proteomes" id="UP000536835">
    <property type="component" value="Unassembled WGS sequence"/>
</dbReference>
<evidence type="ECO:0000313" key="7">
    <source>
        <dbReference type="EMBL" id="NNU15841.1"/>
    </source>
</evidence>
<dbReference type="UniPathway" id="UPA00079">
    <property type="reaction ID" value="UER00169"/>
</dbReference>
<dbReference type="Gene3D" id="3.40.50.150">
    <property type="entry name" value="Vaccinia Virus protein VP39"/>
    <property type="match status" value="1"/>
</dbReference>
<comment type="function">
    <text evidence="6">Methyltransferase required for the conversion of demethylmenaquinol (DMKH2) to menaquinol (MKH2) and the conversion of 2-polyprenyl-6-methoxy-1,4-benzoquinol (DDMQH2) to 2-polyprenyl-3-methyl-6-methoxy-1,4-benzoquinol (DMQH2).</text>
</comment>
<dbReference type="GO" id="GO:0043770">
    <property type="term" value="F:demethylmenaquinone methyltransferase activity"/>
    <property type="evidence" value="ECO:0007669"/>
    <property type="project" value="UniProtKB-UniRule"/>
</dbReference>
<evidence type="ECO:0000256" key="6">
    <source>
        <dbReference type="HAMAP-Rule" id="MF_01813"/>
    </source>
</evidence>
<dbReference type="UniPathway" id="UPA00232"/>
<comment type="catalytic activity">
    <reaction evidence="6">
        <text>a 2-demethylmenaquinol + S-adenosyl-L-methionine = a menaquinol + S-adenosyl-L-homocysteine + H(+)</text>
        <dbReference type="Rhea" id="RHEA:42640"/>
        <dbReference type="Rhea" id="RHEA-COMP:9539"/>
        <dbReference type="Rhea" id="RHEA-COMP:9563"/>
        <dbReference type="ChEBI" id="CHEBI:15378"/>
        <dbReference type="ChEBI" id="CHEBI:18151"/>
        <dbReference type="ChEBI" id="CHEBI:55437"/>
        <dbReference type="ChEBI" id="CHEBI:57856"/>
        <dbReference type="ChEBI" id="CHEBI:59789"/>
        <dbReference type="EC" id="2.1.1.163"/>
    </reaction>
</comment>
<dbReference type="EC" id="2.1.1.201" evidence="6"/>
<gene>
    <name evidence="6" type="primary">ubiE</name>
    <name evidence="7" type="ORF">HK107_05840</name>
</gene>
<feature type="binding site" evidence="6">
    <location>
        <begin position="121"/>
        <end position="122"/>
    </location>
    <ligand>
        <name>S-adenosyl-L-methionine</name>
        <dbReference type="ChEBI" id="CHEBI:59789"/>
    </ligand>
</feature>
<dbReference type="PROSITE" id="PS51608">
    <property type="entry name" value="SAM_MT_UBIE"/>
    <property type="match status" value="1"/>
</dbReference>
<evidence type="ECO:0000313" key="8">
    <source>
        <dbReference type="Proteomes" id="UP000536835"/>
    </source>
</evidence>
<dbReference type="GO" id="GO:0009234">
    <property type="term" value="P:menaquinone biosynthetic process"/>
    <property type="evidence" value="ECO:0007669"/>
    <property type="project" value="UniProtKB-UniRule"/>
</dbReference>
<comment type="caution">
    <text evidence="7">The sequence shown here is derived from an EMBL/GenBank/DDBJ whole genome shotgun (WGS) entry which is preliminary data.</text>
</comment>
<keyword evidence="5 6" id="KW-0949">S-adenosyl-L-methionine</keyword>
<comment type="pathway">
    <text evidence="6">Cofactor biosynthesis; ubiquinone biosynthesis.</text>
</comment>
<proteinExistence type="inferred from homology"/>
<evidence type="ECO:0000256" key="4">
    <source>
        <dbReference type="ARBA" id="ARBA00022688"/>
    </source>
</evidence>
<dbReference type="NCBIfam" id="TIGR01934">
    <property type="entry name" value="MenG_MenH_UbiE"/>
    <property type="match status" value="1"/>
</dbReference>
<dbReference type="HAMAP" id="MF_01813">
    <property type="entry name" value="MenG_UbiE_methyltr"/>
    <property type="match status" value="1"/>
</dbReference>
<sequence>MSEEKTVPFGARDVSREEKAPLVREVFRSVATSYDVMNDFMSGGMHRVWKSVTVDRMNPQPGHHLIDVAGGTGDIAASFLTRAGERDPRGRAPAEAVVCDINHAMLDAGNGRDHAARVCGDAEKLPFTDGMFSHYSIGFGIRNVTDRAAAFREAFRVLRFGGRLFVLEFSQPPTEGFRAVYDRYSDEVIPRLGEAVAGDRESYQYLVDSIRRFPGPDDLASEIRAAGFSRVKYERFTGGICVLHMAAKI</sequence>
<dbReference type="GO" id="GO:0032259">
    <property type="term" value="P:methylation"/>
    <property type="evidence" value="ECO:0007669"/>
    <property type="project" value="UniProtKB-KW"/>
</dbReference>
<reference evidence="7 8" key="1">
    <citation type="submission" date="2020-05" db="EMBL/GenBank/DDBJ databases">
        <title>Parvularcula mediterraneae sp. nov., isolated from polypropylene straw from shallow seawater of the seashore of Laganas in Zakynthos island, Greece.</title>
        <authorList>
            <person name="Szabo I."/>
            <person name="Al-Omari J."/>
            <person name="Rado J."/>
            <person name="Szerdahelyi G.S."/>
        </authorList>
    </citation>
    <scope>NUCLEOTIDE SEQUENCE [LARGE SCALE GENOMIC DNA]</scope>
    <source>
        <strain evidence="7 8">ZS-1/3</strain>
    </source>
</reference>
<comment type="pathway">
    <text evidence="6">Quinol/quinone metabolism; menaquinone biosynthesis; menaquinol from 1,4-dihydroxy-2-naphthoate: step 2/2.</text>
</comment>
<dbReference type="SUPFAM" id="SSF53335">
    <property type="entry name" value="S-adenosyl-L-methionine-dependent methyltransferases"/>
    <property type="match status" value="1"/>
</dbReference>
<dbReference type="PANTHER" id="PTHR43591">
    <property type="entry name" value="METHYLTRANSFERASE"/>
    <property type="match status" value="1"/>
</dbReference>
<keyword evidence="2 6" id="KW-0489">Methyltransferase</keyword>
<dbReference type="EMBL" id="JABFCX010000002">
    <property type="protein sequence ID" value="NNU15841.1"/>
    <property type="molecule type" value="Genomic_DNA"/>
</dbReference>
<dbReference type="GO" id="GO:0009060">
    <property type="term" value="P:aerobic respiration"/>
    <property type="evidence" value="ECO:0007669"/>
    <property type="project" value="UniProtKB-UniRule"/>
</dbReference>
<accession>A0A7Y3RKQ7</accession>
<keyword evidence="1 6" id="KW-0474">Menaquinone biosynthesis</keyword>
<dbReference type="AlphaFoldDB" id="A0A7Y3RKQ7"/>
<dbReference type="InterPro" id="IPR023576">
    <property type="entry name" value="UbiE/COQ5_MeTrFase_CS"/>
</dbReference>
<feature type="binding site" evidence="6">
    <location>
        <position position="72"/>
    </location>
    <ligand>
        <name>S-adenosyl-L-methionine</name>
        <dbReference type="ChEBI" id="CHEBI:59789"/>
    </ligand>
</feature>